<evidence type="ECO:0000313" key="1">
    <source>
        <dbReference type="EMBL" id="GIY27517.1"/>
    </source>
</evidence>
<protein>
    <submittedName>
        <fullName evidence="1">Uncharacterized protein</fullName>
    </submittedName>
</protein>
<sequence>MISEAMCGRSKYVLYVPSNRNHDAGTPKCLVICAVNGVGRSLVRGCKWSRDSLTLRERGVIRVYANRLINGVIVRGAISRDQSTPAHEGQD</sequence>
<name>A0AAV4S1L8_CAEEX</name>
<reference evidence="1 2" key="1">
    <citation type="submission" date="2021-06" db="EMBL/GenBank/DDBJ databases">
        <title>Caerostris extrusa draft genome.</title>
        <authorList>
            <person name="Kono N."/>
            <person name="Arakawa K."/>
        </authorList>
    </citation>
    <scope>NUCLEOTIDE SEQUENCE [LARGE SCALE GENOMIC DNA]</scope>
</reference>
<gene>
    <name evidence="1" type="ORF">CEXT_473291</name>
</gene>
<comment type="caution">
    <text evidence="1">The sequence shown here is derived from an EMBL/GenBank/DDBJ whole genome shotgun (WGS) entry which is preliminary data.</text>
</comment>
<evidence type="ECO:0000313" key="2">
    <source>
        <dbReference type="Proteomes" id="UP001054945"/>
    </source>
</evidence>
<proteinExistence type="predicted"/>
<accession>A0AAV4S1L8</accession>
<dbReference type="EMBL" id="BPLR01008825">
    <property type="protein sequence ID" value="GIY27517.1"/>
    <property type="molecule type" value="Genomic_DNA"/>
</dbReference>
<dbReference type="AlphaFoldDB" id="A0AAV4S1L8"/>
<organism evidence="1 2">
    <name type="scientific">Caerostris extrusa</name>
    <name type="common">Bark spider</name>
    <name type="synonym">Caerostris bankana</name>
    <dbReference type="NCBI Taxonomy" id="172846"/>
    <lineage>
        <taxon>Eukaryota</taxon>
        <taxon>Metazoa</taxon>
        <taxon>Ecdysozoa</taxon>
        <taxon>Arthropoda</taxon>
        <taxon>Chelicerata</taxon>
        <taxon>Arachnida</taxon>
        <taxon>Araneae</taxon>
        <taxon>Araneomorphae</taxon>
        <taxon>Entelegynae</taxon>
        <taxon>Araneoidea</taxon>
        <taxon>Araneidae</taxon>
        <taxon>Caerostris</taxon>
    </lineage>
</organism>
<dbReference type="Proteomes" id="UP001054945">
    <property type="component" value="Unassembled WGS sequence"/>
</dbReference>
<keyword evidence="2" id="KW-1185">Reference proteome</keyword>